<evidence type="ECO:0000256" key="5">
    <source>
        <dbReference type="ARBA" id="ARBA00023136"/>
    </source>
</evidence>
<keyword evidence="10" id="KW-1185">Reference proteome</keyword>
<comment type="subcellular location">
    <subcellularLocation>
        <location evidence="1 8">Cell membrane</location>
        <topology evidence="1 8">Multi-pass membrane protein</topology>
    </subcellularLocation>
</comment>
<comment type="function">
    <text evidence="8">Gustatory receptor which mediates acceptance or avoidance behavior, depending on its substrates.</text>
</comment>
<reference evidence="9 10" key="1">
    <citation type="submission" date="2023-03" db="EMBL/GenBank/DDBJ databases">
        <title>High recombination rates correlate with genetic variation in Cardiocondyla obscurior ants.</title>
        <authorList>
            <person name="Errbii M."/>
        </authorList>
    </citation>
    <scope>NUCLEOTIDE SEQUENCE [LARGE SCALE GENOMIC DNA]</scope>
    <source>
        <strain evidence="9">Alpha-2009</strain>
        <tissue evidence="9">Whole body</tissue>
    </source>
</reference>
<dbReference type="InterPro" id="IPR013604">
    <property type="entry name" value="7TM_chemorcpt"/>
</dbReference>
<name>A0AAW2G2K1_9HYME</name>
<dbReference type="PANTHER" id="PTHR21143:SF133">
    <property type="entry name" value="GUSTATORY AND PHEROMONE RECEPTOR 32A-RELATED"/>
    <property type="match status" value="1"/>
</dbReference>
<proteinExistence type="inferred from homology"/>
<feature type="transmembrane region" description="Helical" evidence="8">
    <location>
        <begin position="46"/>
        <end position="66"/>
    </location>
</feature>
<keyword evidence="2 8" id="KW-1003">Cell membrane</keyword>
<evidence type="ECO:0000313" key="9">
    <source>
        <dbReference type="EMBL" id="KAL0122263.1"/>
    </source>
</evidence>
<dbReference type="GO" id="GO:0007165">
    <property type="term" value="P:signal transduction"/>
    <property type="evidence" value="ECO:0007669"/>
    <property type="project" value="UniProtKB-KW"/>
</dbReference>
<accession>A0AAW2G2K1</accession>
<evidence type="ECO:0000256" key="7">
    <source>
        <dbReference type="ARBA" id="ARBA00023224"/>
    </source>
</evidence>
<gene>
    <name evidence="9" type="ORF">PUN28_007181</name>
</gene>
<evidence type="ECO:0000256" key="6">
    <source>
        <dbReference type="ARBA" id="ARBA00023170"/>
    </source>
</evidence>
<keyword evidence="6 8" id="KW-0675">Receptor</keyword>
<organism evidence="9 10">
    <name type="scientific">Cardiocondyla obscurior</name>
    <dbReference type="NCBI Taxonomy" id="286306"/>
    <lineage>
        <taxon>Eukaryota</taxon>
        <taxon>Metazoa</taxon>
        <taxon>Ecdysozoa</taxon>
        <taxon>Arthropoda</taxon>
        <taxon>Hexapoda</taxon>
        <taxon>Insecta</taxon>
        <taxon>Pterygota</taxon>
        <taxon>Neoptera</taxon>
        <taxon>Endopterygota</taxon>
        <taxon>Hymenoptera</taxon>
        <taxon>Apocrita</taxon>
        <taxon>Aculeata</taxon>
        <taxon>Formicoidea</taxon>
        <taxon>Formicidae</taxon>
        <taxon>Myrmicinae</taxon>
        <taxon>Cardiocondyla</taxon>
    </lineage>
</organism>
<evidence type="ECO:0000256" key="2">
    <source>
        <dbReference type="ARBA" id="ARBA00022475"/>
    </source>
</evidence>
<dbReference type="PANTHER" id="PTHR21143">
    <property type="entry name" value="INVERTEBRATE GUSTATORY RECEPTOR"/>
    <property type="match status" value="1"/>
</dbReference>
<evidence type="ECO:0000256" key="3">
    <source>
        <dbReference type="ARBA" id="ARBA00022692"/>
    </source>
</evidence>
<dbReference type="GO" id="GO:0005886">
    <property type="term" value="C:plasma membrane"/>
    <property type="evidence" value="ECO:0007669"/>
    <property type="project" value="UniProtKB-SubCell"/>
</dbReference>
<dbReference type="GO" id="GO:0043025">
    <property type="term" value="C:neuronal cell body"/>
    <property type="evidence" value="ECO:0007669"/>
    <property type="project" value="TreeGrafter"/>
</dbReference>
<evidence type="ECO:0000256" key="1">
    <source>
        <dbReference type="ARBA" id="ARBA00004651"/>
    </source>
</evidence>
<keyword evidence="3 8" id="KW-0812">Transmembrane</keyword>
<dbReference type="Proteomes" id="UP001430953">
    <property type="component" value="Unassembled WGS sequence"/>
</dbReference>
<comment type="caution">
    <text evidence="9">The sequence shown here is derived from an EMBL/GenBank/DDBJ whole genome shotgun (WGS) entry which is preliminary data.</text>
</comment>
<evidence type="ECO:0000256" key="8">
    <source>
        <dbReference type="RuleBase" id="RU363108"/>
    </source>
</evidence>
<keyword evidence="5 8" id="KW-0472">Membrane</keyword>
<dbReference type="Pfam" id="PF08395">
    <property type="entry name" value="7tm_7"/>
    <property type="match status" value="1"/>
</dbReference>
<feature type="transmembrane region" description="Helical" evidence="8">
    <location>
        <begin position="16"/>
        <end position="34"/>
    </location>
</feature>
<dbReference type="AlphaFoldDB" id="A0AAW2G2K1"/>
<dbReference type="GO" id="GO:0050909">
    <property type="term" value="P:sensory perception of taste"/>
    <property type="evidence" value="ECO:0007669"/>
    <property type="project" value="InterPro"/>
</dbReference>
<comment type="caution">
    <text evidence="8">Lacks conserved residue(s) required for the propagation of feature annotation.</text>
</comment>
<protein>
    <recommendedName>
        <fullName evidence="8">Gustatory receptor</fullName>
    </recommendedName>
</protein>
<evidence type="ECO:0000313" key="10">
    <source>
        <dbReference type="Proteomes" id="UP001430953"/>
    </source>
</evidence>
<keyword evidence="7 8" id="KW-0807">Transducer</keyword>
<feature type="transmembrane region" description="Helical" evidence="8">
    <location>
        <begin position="86"/>
        <end position="102"/>
    </location>
</feature>
<dbReference type="GO" id="GO:0008049">
    <property type="term" value="P:male courtship behavior"/>
    <property type="evidence" value="ECO:0007669"/>
    <property type="project" value="TreeGrafter"/>
</dbReference>
<evidence type="ECO:0000256" key="4">
    <source>
        <dbReference type="ARBA" id="ARBA00022989"/>
    </source>
</evidence>
<dbReference type="EMBL" id="JADYXP020000006">
    <property type="protein sequence ID" value="KAL0122263.1"/>
    <property type="molecule type" value="Genomic_DNA"/>
</dbReference>
<dbReference type="GO" id="GO:0030424">
    <property type="term" value="C:axon"/>
    <property type="evidence" value="ECO:0007669"/>
    <property type="project" value="TreeGrafter"/>
</dbReference>
<dbReference type="GO" id="GO:0030425">
    <property type="term" value="C:dendrite"/>
    <property type="evidence" value="ECO:0007669"/>
    <property type="project" value="TreeGrafter"/>
</dbReference>
<sequence>MWNKWQLFHATDFQSLMFPCFTFFRILGIFPYKINVSIIEASRPRYILLIVVTCVNCFYVLIQIYIVNIARKDHRQRIPQKIQDNSYFILENIISIIWLIMTKPQMRLLQMVLDVSSKLSSKSYEKLSKLIHFKDIFGFFFLICQSLASLRRHLFMKEQNFLVPLILRILECYIRFQKFQINMLYINCVCIVKACFKRIDDNLINLRELLINDKSHPFGLIYCQERSTFLLNKLKILEKEYLMLSDTVQMLKLLFSPQFLAICAEVFIEITFELYINIVQWNNGISIDLTQQINNIFLTSYMLYHVIKLIVTVWACETGKNQAIKINTTIHDISNSTSNKQIRNELHLFSLQMLHCDNTFSGKGITVDAAFLRTMIRTITTYLLILIQFLIATHACDGRAASQHHKI</sequence>
<keyword evidence="4 8" id="KW-1133">Transmembrane helix</keyword>
<dbReference type="GO" id="GO:0007635">
    <property type="term" value="P:chemosensory behavior"/>
    <property type="evidence" value="ECO:0007669"/>
    <property type="project" value="TreeGrafter"/>
</dbReference>
<comment type="similarity">
    <text evidence="8">Belongs to the insect chemoreceptor superfamily. Gustatory receptor (GR) family.</text>
</comment>